<evidence type="ECO:0000313" key="2">
    <source>
        <dbReference type="EMBL" id="OEV05235.1"/>
    </source>
</evidence>
<sequence length="90" mass="9416">MGLGSVKESDELALQAERCSSASLAKGALEHCGHEVLFVGGPHTTPEAMVDAWFRSPGHKTALTYDSSTKAGAAIVRNDGQLVAAITIDY</sequence>
<dbReference type="Proteomes" id="UP000176101">
    <property type="component" value="Unassembled WGS sequence"/>
</dbReference>
<dbReference type="Gene3D" id="3.40.33.10">
    <property type="entry name" value="CAP"/>
    <property type="match status" value="1"/>
</dbReference>
<evidence type="ECO:0000313" key="3">
    <source>
        <dbReference type="Proteomes" id="UP000176101"/>
    </source>
</evidence>
<evidence type="ECO:0000259" key="1">
    <source>
        <dbReference type="Pfam" id="PF00188"/>
    </source>
</evidence>
<dbReference type="Pfam" id="PF00188">
    <property type="entry name" value="CAP"/>
    <property type="match status" value="1"/>
</dbReference>
<dbReference type="InterPro" id="IPR035940">
    <property type="entry name" value="CAP_sf"/>
</dbReference>
<protein>
    <recommendedName>
        <fullName evidence="1">SCP domain-containing protein</fullName>
    </recommendedName>
</protein>
<organism evidence="2 3">
    <name type="scientific">Streptomyces oceani</name>
    <dbReference type="NCBI Taxonomy" id="1075402"/>
    <lineage>
        <taxon>Bacteria</taxon>
        <taxon>Bacillati</taxon>
        <taxon>Actinomycetota</taxon>
        <taxon>Actinomycetes</taxon>
        <taxon>Kitasatosporales</taxon>
        <taxon>Streptomycetaceae</taxon>
        <taxon>Streptomyces</taxon>
    </lineage>
</organism>
<reference evidence="2 3" key="1">
    <citation type="journal article" date="2016" name="Front. Microbiol.">
        <title>Comparative Genomics Analysis of Streptomyces Species Reveals Their Adaptation to the Marine Environment and Their Diversity at the Genomic Level.</title>
        <authorList>
            <person name="Tian X."/>
            <person name="Zhang Z."/>
            <person name="Yang T."/>
            <person name="Chen M."/>
            <person name="Li J."/>
            <person name="Chen F."/>
            <person name="Yang J."/>
            <person name="Li W."/>
            <person name="Zhang B."/>
            <person name="Zhang Z."/>
            <person name="Wu J."/>
            <person name="Zhang C."/>
            <person name="Long L."/>
            <person name="Xiao J."/>
        </authorList>
    </citation>
    <scope>NUCLEOTIDE SEQUENCE [LARGE SCALE GENOMIC DNA]</scope>
    <source>
        <strain evidence="2 3">SCSIO 02100</strain>
    </source>
</reference>
<comment type="caution">
    <text evidence="2">The sequence shown here is derived from an EMBL/GenBank/DDBJ whole genome shotgun (WGS) entry which is preliminary data.</text>
</comment>
<dbReference type="SUPFAM" id="SSF55797">
    <property type="entry name" value="PR-1-like"/>
    <property type="match status" value="1"/>
</dbReference>
<name>A0A1E7KMQ9_9ACTN</name>
<feature type="domain" description="SCP" evidence="1">
    <location>
        <begin position="38"/>
        <end position="82"/>
    </location>
</feature>
<dbReference type="InterPro" id="IPR014044">
    <property type="entry name" value="CAP_dom"/>
</dbReference>
<keyword evidence="3" id="KW-1185">Reference proteome</keyword>
<gene>
    <name evidence="2" type="ORF">AN216_03690</name>
</gene>
<dbReference type="EMBL" id="LJGU01000103">
    <property type="protein sequence ID" value="OEV05235.1"/>
    <property type="molecule type" value="Genomic_DNA"/>
</dbReference>
<accession>A0A1E7KMQ9</accession>
<proteinExistence type="predicted"/>
<dbReference type="STRING" id="1075402.AN216_03690"/>
<dbReference type="AlphaFoldDB" id="A0A1E7KMQ9"/>
<dbReference type="OrthoDB" id="68195at2"/>